<dbReference type="GeneID" id="63802336"/>
<keyword evidence="3" id="KW-1185">Reference proteome</keyword>
<protein>
    <submittedName>
        <fullName evidence="2">Uncharacterized protein</fullName>
    </submittedName>
</protein>
<feature type="compositionally biased region" description="Basic residues" evidence="1">
    <location>
        <begin position="160"/>
        <end position="169"/>
    </location>
</feature>
<evidence type="ECO:0000313" key="2">
    <source>
        <dbReference type="EMBL" id="ORX67600.1"/>
    </source>
</evidence>
<evidence type="ECO:0000256" key="1">
    <source>
        <dbReference type="SAM" id="MobiDB-lite"/>
    </source>
</evidence>
<dbReference type="RefSeq" id="XP_040741487.1">
    <property type="nucleotide sequence ID" value="XM_040885688.1"/>
</dbReference>
<reference evidence="2 3" key="1">
    <citation type="submission" date="2016-07" db="EMBL/GenBank/DDBJ databases">
        <title>Pervasive Adenine N6-methylation of Active Genes in Fungi.</title>
        <authorList>
            <consortium name="DOE Joint Genome Institute"/>
            <person name="Mondo S.J."/>
            <person name="Dannebaum R.O."/>
            <person name="Kuo R.C."/>
            <person name="Labutti K."/>
            <person name="Haridas S."/>
            <person name="Kuo A."/>
            <person name="Salamov A."/>
            <person name="Ahrendt S.R."/>
            <person name="Lipzen A."/>
            <person name="Sullivan W."/>
            <person name="Andreopoulos W.B."/>
            <person name="Clum A."/>
            <person name="Lindquist E."/>
            <person name="Daum C."/>
            <person name="Ramamoorthy G.K."/>
            <person name="Gryganskyi A."/>
            <person name="Culley D."/>
            <person name="Magnuson J.K."/>
            <person name="James T.Y."/>
            <person name="O'Malley M.A."/>
            <person name="Stajich J.E."/>
            <person name="Spatafora J.W."/>
            <person name="Visel A."/>
            <person name="Grigoriev I.V."/>
        </authorList>
    </citation>
    <scope>NUCLEOTIDE SEQUENCE [LARGE SCALE GENOMIC DNA]</scope>
    <source>
        <strain evidence="2 3">ATCC 12442</strain>
    </source>
</reference>
<dbReference type="Proteomes" id="UP000193922">
    <property type="component" value="Unassembled WGS sequence"/>
</dbReference>
<evidence type="ECO:0000313" key="3">
    <source>
        <dbReference type="Proteomes" id="UP000193922"/>
    </source>
</evidence>
<name>A0A1Y1W242_9FUNG</name>
<dbReference type="AlphaFoldDB" id="A0A1Y1W242"/>
<dbReference type="EMBL" id="MCFD01000012">
    <property type="protein sequence ID" value="ORX67600.1"/>
    <property type="molecule type" value="Genomic_DNA"/>
</dbReference>
<organism evidence="2 3">
    <name type="scientific">Linderina pennispora</name>
    <dbReference type="NCBI Taxonomy" id="61395"/>
    <lineage>
        <taxon>Eukaryota</taxon>
        <taxon>Fungi</taxon>
        <taxon>Fungi incertae sedis</taxon>
        <taxon>Zoopagomycota</taxon>
        <taxon>Kickxellomycotina</taxon>
        <taxon>Kickxellomycetes</taxon>
        <taxon>Kickxellales</taxon>
        <taxon>Kickxellaceae</taxon>
        <taxon>Linderina</taxon>
    </lineage>
</organism>
<gene>
    <name evidence="2" type="ORF">DL89DRAFT_259460</name>
</gene>
<comment type="caution">
    <text evidence="2">The sequence shown here is derived from an EMBL/GenBank/DDBJ whole genome shotgun (WGS) entry which is preliminary data.</text>
</comment>
<feature type="region of interest" description="Disordered" evidence="1">
    <location>
        <begin position="115"/>
        <end position="191"/>
    </location>
</feature>
<feature type="compositionally biased region" description="Polar residues" evidence="1">
    <location>
        <begin position="182"/>
        <end position="191"/>
    </location>
</feature>
<sequence length="191" mass="20311">MAGRSTGAACSAMQSTYSRDMLGICAHVINILAPAGNNTHGSCPGHMGRRGLAHRREKCGTTAPKNKGGRRIDTASMEARTAADGQFLFVAEMAGEGARALQKLMGTAGWQANRAHFHPFPSSPPALAEENGQDTQSPRVLSDYQESDGTSNPREAQRVPKGKKAKRGNKAAARFLGIPPKSETNAKLTRK</sequence>
<accession>A0A1Y1W242</accession>
<proteinExistence type="predicted"/>